<reference evidence="2" key="3">
    <citation type="submission" date="2015-12" db="EMBL/GenBank/DDBJ databases">
        <title>Update maize B73 reference genome by single molecule sequencing technologies.</title>
        <authorList>
            <consortium name="Maize Genome Sequencing Project"/>
            <person name="Ware D."/>
        </authorList>
    </citation>
    <scope>NUCLEOTIDE SEQUENCE</scope>
    <source>
        <tissue evidence="2">Seedling</tissue>
    </source>
</reference>
<protein>
    <submittedName>
        <fullName evidence="1 3">Uncharacterized protein</fullName>
    </submittedName>
</protein>
<dbReference type="PANTHER" id="PTHR33384:SF25">
    <property type="entry name" value="OS06G0661766 PROTEIN"/>
    <property type="match status" value="1"/>
</dbReference>
<evidence type="ECO:0000313" key="2">
    <source>
        <dbReference type="EMBL" id="AQL05204.1"/>
    </source>
</evidence>
<dbReference type="Proteomes" id="UP000007305">
    <property type="component" value="Chromosome 9"/>
</dbReference>
<dbReference type="OrthoDB" id="1917254at2759"/>
<evidence type="ECO:0000313" key="1">
    <source>
        <dbReference type="EMBL" id="ACF78646.1"/>
    </source>
</evidence>
<reference evidence="1" key="1">
    <citation type="journal article" date="2009" name="PLoS Genet.">
        <title>Sequencing, mapping, and analysis of 27,455 maize full-length cDNAs.</title>
        <authorList>
            <person name="Soderlund C."/>
            <person name="Descour A."/>
            <person name="Kudrna D."/>
            <person name="Bomhoff M."/>
            <person name="Boyd L."/>
            <person name="Currie J."/>
            <person name="Angelova A."/>
            <person name="Collura K."/>
            <person name="Wissotski M."/>
            <person name="Ashley E."/>
            <person name="Morrow D."/>
            <person name="Fernandes J."/>
            <person name="Walbot V."/>
            <person name="Yu Y."/>
        </authorList>
    </citation>
    <scope>NUCLEOTIDE SEQUENCE</scope>
    <source>
        <strain evidence="1">B73</strain>
    </source>
</reference>
<sequence>MGMEHFISSANLSAEGFTSYGNEAAEEMKKLRGLRLETLMETCQNTESRDVAIRCPIPCKSSRRYREHDLRAAQDLSEFIVSKASPPYFMGSPPLRATNPLAHDAQFCAWKVHSVDQSLGIPIPAKSYNARYYARKESFRKA</sequence>
<reference evidence="3" key="5">
    <citation type="submission" date="2021-05" db="UniProtKB">
        <authorList>
            <consortium name="EnsemblPlants"/>
        </authorList>
    </citation>
    <scope>IDENTIFICATION</scope>
    <source>
        <strain evidence="3">cv. B73</strain>
    </source>
</reference>
<dbReference type="PaxDb" id="4577-GRMZM2G103900_P01"/>
<dbReference type="EMBL" id="BT033641">
    <property type="protein sequence ID" value="ACF78646.1"/>
    <property type="molecule type" value="mRNA"/>
</dbReference>
<dbReference type="EMBL" id="CM000785">
    <property type="protein sequence ID" value="AQL05205.1"/>
    <property type="molecule type" value="Genomic_DNA"/>
</dbReference>
<dbReference type="Gramene" id="Zm00001eb389630_T002">
    <property type="protein sequence ID" value="Zm00001eb389630_P002"/>
    <property type="gene ID" value="Zm00001eb389630"/>
</dbReference>
<dbReference type="EnsemblPlants" id="Zm00001eb389630_T002">
    <property type="protein sequence ID" value="Zm00001eb389630_P002"/>
    <property type="gene ID" value="Zm00001eb389630"/>
</dbReference>
<dbReference type="GeneID" id="100191538"/>
<dbReference type="OMA" id="GYNARYC"/>
<dbReference type="EMBL" id="CM000785">
    <property type="protein sequence ID" value="AQL05204.1"/>
    <property type="molecule type" value="Genomic_DNA"/>
</dbReference>
<evidence type="ECO:0000313" key="3">
    <source>
        <dbReference type="EnsemblPlants" id="Zm00001eb389630_P002"/>
    </source>
</evidence>
<name>B4F953_MAIZE</name>
<dbReference type="AlphaFoldDB" id="B4F953"/>
<reference evidence="4" key="2">
    <citation type="journal article" date="2009" name="Science">
        <title>The B73 maize genome: complexity, diversity, and dynamics.</title>
        <authorList>
            <person name="Schnable P.S."/>
            <person name="Ware D."/>
            <person name="Fulton R.S."/>
            <person name="Stein J.C."/>
            <person name="Wei F."/>
            <person name="Pasternak S."/>
            <person name="Liang C."/>
            <person name="Zhang J."/>
            <person name="Fulton L."/>
            <person name="Graves T.A."/>
            <person name="Minx P."/>
            <person name="Reily A.D."/>
            <person name="Courtney L."/>
            <person name="Kruchowski S.S."/>
            <person name="Tomlinson C."/>
            <person name="Strong C."/>
            <person name="Delehaunty K."/>
            <person name="Fronick C."/>
            <person name="Courtney B."/>
            <person name="Rock S.M."/>
            <person name="Belter E."/>
            <person name="Du F."/>
            <person name="Kim K."/>
            <person name="Abbott R.M."/>
            <person name="Cotton M."/>
            <person name="Levy A."/>
            <person name="Marchetto P."/>
            <person name="Ochoa K."/>
            <person name="Jackson S.M."/>
            <person name="Gillam B."/>
            <person name="Chen W."/>
            <person name="Yan L."/>
            <person name="Higginbotham J."/>
            <person name="Cardenas M."/>
            <person name="Waligorski J."/>
            <person name="Applebaum E."/>
            <person name="Phelps L."/>
            <person name="Falcone J."/>
            <person name="Kanchi K."/>
            <person name="Thane T."/>
            <person name="Scimone A."/>
            <person name="Thane N."/>
            <person name="Henke J."/>
            <person name="Wang T."/>
            <person name="Ruppert J."/>
            <person name="Shah N."/>
            <person name="Rotter K."/>
            <person name="Hodges J."/>
            <person name="Ingenthron E."/>
            <person name="Cordes M."/>
            <person name="Kohlberg S."/>
            <person name="Sgro J."/>
            <person name="Delgado B."/>
            <person name="Mead K."/>
            <person name="Chinwalla A."/>
            <person name="Leonard S."/>
            <person name="Crouse K."/>
            <person name="Collura K."/>
            <person name="Kudrna D."/>
            <person name="Currie J."/>
            <person name="He R."/>
            <person name="Angelova A."/>
            <person name="Rajasekar S."/>
            <person name="Mueller T."/>
            <person name="Lomeli R."/>
            <person name="Scara G."/>
            <person name="Ko A."/>
            <person name="Delaney K."/>
            <person name="Wissotski M."/>
            <person name="Lopez G."/>
            <person name="Campos D."/>
            <person name="Braidotti M."/>
            <person name="Ashley E."/>
            <person name="Golser W."/>
            <person name="Kim H."/>
            <person name="Lee S."/>
            <person name="Lin J."/>
            <person name="Dujmic Z."/>
            <person name="Kim W."/>
            <person name="Talag J."/>
            <person name="Zuccolo A."/>
            <person name="Fan C."/>
            <person name="Sebastian A."/>
            <person name="Kramer M."/>
            <person name="Spiegel L."/>
            <person name="Nascimento L."/>
            <person name="Zutavern T."/>
            <person name="Miller B."/>
            <person name="Ambroise C."/>
            <person name="Muller S."/>
            <person name="Spooner W."/>
            <person name="Narechania A."/>
            <person name="Ren L."/>
            <person name="Wei S."/>
            <person name="Kumari S."/>
            <person name="Faga B."/>
            <person name="Levy M.J."/>
            <person name="McMahan L."/>
            <person name="Van Buren P."/>
            <person name="Vaughn M.W."/>
            <person name="Ying K."/>
            <person name="Yeh C.-T."/>
            <person name="Emrich S.J."/>
            <person name="Jia Y."/>
            <person name="Kalyanaraman A."/>
            <person name="Hsia A.-P."/>
            <person name="Barbazuk W.B."/>
            <person name="Baucom R.S."/>
            <person name="Brutnell T.P."/>
            <person name="Carpita N.C."/>
            <person name="Chaparro C."/>
            <person name="Chia J.-M."/>
            <person name="Deragon J.-M."/>
            <person name="Estill J.C."/>
            <person name="Fu Y."/>
            <person name="Jeddeloh J.A."/>
            <person name="Han Y."/>
            <person name="Lee H."/>
            <person name="Li P."/>
            <person name="Lisch D.R."/>
            <person name="Liu S."/>
            <person name="Liu Z."/>
            <person name="Nagel D.H."/>
            <person name="McCann M.C."/>
            <person name="SanMiguel P."/>
            <person name="Myers A.M."/>
            <person name="Nettleton D."/>
            <person name="Nguyen J."/>
            <person name="Penning B.W."/>
            <person name="Ponnala L."/>
            <person name="Schneider K.L."/>
            <person name="Schwartz D.C."/>
            <person name="Sharma A."/>
            <person name="Soderlund C."/>
            <person name="Springer N.M."/>
            <person name="Sun Q."/>
            <person name="Wang H."/>
            <person name="Waterman M."/>
            <person name="Westerman R."/>
            <person name="Wolfgruber T.K."/>
            <person name="Yang L."/>
            <person name="Yu Y."/>
            <person name="Zhang L."/>
            <person name="Zhou S."/>
            <person name="Zhu Q."/>
            <person name="Bennetzen J.L."/>
            <person name="Dawe R.K."/>
            <person name="Jiang J."/>
            <person name="Jiang N."/>
            <person name="Presting G.G."/>
            <person name="Wessler S.R."/>
            <person name="Aluru S."/>
            <person name="Martienssen R.A."/>
            <person name="Clifton S.W."/>
            <person name="McCombie W.R."/>
            <person name="Wing R.A."/>
            <person name="Wilson R.K."/>
        </authorList>
    </citation>
    <scope>NUCLEOTIDE SEQUENCE [LARGE SCALE GENOMIC DNA]</scope>
    <source>
        <strain evidence="4">cv. B73</strain>
    </source>
</reference>
<dbReference type="eggNOG" id="ENOG502SR23">
    <property type="taxonomic scope" value="Eukaryota"/>
</dbReference>
<keyword evidence="4" id="KW-1185">Reference proteome</keyword>
<dbReference type="PANTHER" id="PTHR33384">
    <property type="entry name" value="EXPRESSED PROTEIN"/>
    <property type="match status" value="1"/>
</dbReference>
<gene>
    <name evidence="3" type="primary">LOC100191538</name>
    <name evidence="2" type="ORF">ZEAMMB73_Zm00001d046934</name>
</gene>
<dbReference type="KEGG" id="zma:100191538"/>
<dbReference type="RefSeq" id="NP_001130441.1">
    <property type="nucleotide sequence ID" value="NM_001136969.1"/>
</dbReference>
<proteinExistence type="evidence at transcript level"/>
<reference evidence="3" key="4">
    <citation type="submission" date="2019-07" db="EMBL/GenBank/DDBJ databases">
        <authorList>
            <person name="Seetharam A."/>
            <person name="Woodhouse M."/>
            <person name="Cannon E."/>
        </authorList>
    </citation>
    <scope>NUCLEOTIDE SEQUENCE [LARGE SCALE GENOMIC DNA]</scope>
    <source>
        <strain evidence="3">cv. B73</strain>
    </source>
</reference>
<evidence type="ECO:0000313" key="4">
    <source>
        <dbReference type="Proteomes" id="UP000007305"/>
    </source>
</evidence>
<dbReference type="RefSeq" id="XP_035817902.1">
    <property type="nucleotide sequence ID" value="XM_035962009.1"/>
</dbReference>
<accession>B4F953</accession>
<dbReference type="IntAct" id="B4F953">
    <property type="interactions" value="7"/>
</dbReference>
<organism evidence="1">
    <name type="scientific">Zea mays</name>
    <name type="common">Maize</name>
    <dbReference type="NCBI Taxonomy" id="4577"/>
    <lineage>
        <taxon>Eukaryota</taxon>
        <taxon>Viridiplantae</taxon>
        <taxon>Streptophyta</taxon>
        <taxon>Embryophyta</taxon>
        <taxon>Tracheophyta</taxon>
        <taxon>Spermatophyta</taxon>
        <taxon>Magnoliopsida</taxon>
        <taxon>Liliopsida</taxon>
        <taxon>Poales</taxon>
        <taxon>Poaceae</taxon>
        <taxon>PACMAD clade</taxon>
        <taxon>Panicoideae</taxon>
        <taxon>Andropogonodae</taxon>
        <taxon>Andropogoneae</taxon>
        <taxon>Tripsacinae</taxon>
        <taxon>Zea</taxon>
    </lineage>
</organism>
<dbReference type="FunCoup" id="B4F953">
    <property type="interactions" value="10"/>
</dbReference>
<dbReference type="ExpressionAtlas" id="B4F953">
    <property type="expression patterns" value="baseline and differential"/>
</dbReference>